<evidence type="ECO:0000313" key="6">
    <source>
        <dbReference type="EMBL" id="GAW80405.1"/>
    </source>
</evidence>
<dbReference type="GeneID" id="39747118"/>
<feature type="signal peptide" evidence="4">
    <location>
        <begin position="1"/>
        <end position="17"/>
    </location>
</feature>
<dbReference type="OMA" id="NYRAICG"/>
<keyword evidence="7" id="KW-1185">Reference proteome</keyword>
<dbReference type="OrthoDB" id="1906957at2759"/>
<gene>
    <name evidence="6" type="ORF">PGO_073200</name>
</gene>
<dbReference type="Gene3D" id="3.30.930.10">
    <property type="entry name" value="Bira Bifunctional Protein, Domain 2"/>
    <property type="match status" value="1"/>
</dbReference>
<sequence>MLISLSLILVTLVEIHSFRTRIDKESNFSYHLFFQTNSFANKSRLHTYNSTFLKKNKEKKQICLKGVKGIRTFNPYNYAKREYLFKIWKEISESFSYSLYDLPVLEDYEMFRKSKINESYDFVKNNRHLILRPEITPQLVNHLFIRKKRVSVKKAKQQNSKNGSSCQHGRKKEQKDLHSSTSHPCVNLKSERNVYLLHNLRQIHKMSTIGQCFRYEKTSSCRKREHYQWNMDIIGTNSIEAEIEMLTILIAFFRKVNLGHSDVVIKINDKRIVDFVIRKVFKISLDQFSPSYIQHNVVKNIMHILDKYKKISSGTFKLLLKKNIPNLDMYEIKHFYNVIQKINTLPDLEIFFNSKKKSIYYDLHTLVTYFEKINLSNFFQIDLTIVRGLDYYTNIIFESFYKHKNYRAICGGGRYNFFLNQGGPKVCAVGFGMGDVVITEILFNNHSNNKHSNKDRQENLAANLCKNIDVVSFFPHMTNQQALQSHIQMEYFSIVDVLRRNGLRVYSLLTSSNSSSISSIRSIRSIRSMNLSKALKKANSLDAHFFLFFDEHASAFSLKDLKTGEQKIVTPADVLSVYGRA</sequence>
<dbReference type="InterPro" id="IPR045864">
    <property type="entry name" value="aa-tRNA-synth_II/BPL/LPL"/>
</dbReference>
<dbReference type="GO" id="GO:0006427">
    <property type="term" value="P:histidyl-tRNA aminoacylation"/>
    <property type="evidence" value="ECO:0007669"/>
    <property type="project" value="TreeGrafter"/>
</dbReference>
<dbReference type="InterPro" id="IPR041715">
    <property type="entry name" value="HisRS-like_core"/>
</dbReference>
<feature type="region of interest" description="Disordered" evidence="3">
    <location>
        <begin position="152"/>
        <end position="185"/>
    </location>
</feature>
<dbReference type="Proteomes" id="UP000195521">
    <property type="component" value="Unassembled WGS sequence"/>
</dbReference>
<dbReference type="GO" id="GO:0004821">
    <property type="term" value="F:histidine-tRNA ligase activity"/>
    <property type="evidence" value="ECO:0007669"/>
    <property type="project" value="UniProtKB-EC"/>
</dbReference>
<dbReference type="Pfam" id="PF13393">
    <property type="entry name" value="tRNA-synt_His"/>
    <property type="match status" value="1"/>
</dbReference>
<dbReference type="AlphaFoldDB" id="A0A1Y1JGE3"/>
<keyword evidence="4" id="KW-0732">Signal</keyword>
<name>A0A1Y1JGE3_PLAGO</name>
<evidence type="ECO:0000256" key="1">
    <source>
        <dbReference type="ARBA" id="ARBA00012815"/>
    </source>
</evidence>
<organism evidence="6 7">
    <name type="scientific">Plasmodium gonderi</name>
    <dbReference type="NCBI Taxonomy" id="77519"/>
    <lineage>
        <taxon>Eukaryota</taxon>
        <taxon>Sar</taxon>
        <taxon>Alveolata</taxon>
        <taxon>Apicomplexa</taxon>
        <taxon>Aconoidasida</taxon>
        <taxon>Haemosporida</taxon>
        <taxon>Plasmodiidae</taxon>
        <taxon>Plasmodium</taxon>
        <taxon>Plasmodium (Plasmodium)</taxon>
    </lineage>
</organism>
<feature type="compositionally biased region" description="Polar residues" evidence="3">
    <location>
        <begin position="157"/>
        <end position="167"/>
    </location>
</feature>
<dbReference type="EC" id="6.1.1.21" evidence="1"/>
<evidence type="ECO:0000256" key="2">
    <source>
        <dbReference type="ARBA" id="ARBA00047639"/>
    </source>
</evidence>
<dbReference type="PANTHER" id="PTHR43707">
    <property type="entry name" value="HISTIDYL-TRNA SYNTHETASE"/>
    <property type="match status" value="1"/>
</dbReference>
<dbReference type="InterPro" id="IPR004516">
    <property type="entry name" value="HisRS/HisZ"/>
</dbReference>
<feature type="chain" id="PRO_5012327255" description="histidine--tRNA ligase" evidence="4">
    <location>
        <begin position="18"/>
        <end position="581"/>
    </location>
</feature>
<dbReference type="EMBL" id="BDQF01000008">
    <property type="protein sequence ID" value="GAW80405.1"/>
    <property type="molecule type" value="Genomic_DNA"/>
</dbReference>
<feature type="domain" description="Class II Histidinyl-tRNA synthetase (HisRS)-like catalytic core" evidence="5">
    <location>
        <begin position="198"/>
        <end position="433"/>
    </location>
</feature>
<evidence type="ECO:0000313" key="7">
    <source>
        <dbReference type="Proteomes" id="UP000195521"/>
    </source>
</evidence>
<reference evidence="7" key="1">
    <citation type="submission" date="2017-04" db="EMBL/GenBank/DDBJ databases">
        <title>Plasmodium gonderi genome.</title>
        <authorList>
            <person name="Arisue N."/>
            <person name="Honma H."/>
            <person name="Kawai S."/>
            <person name="Tougan T."/>
            <person name="Tanabe K."/>
            <person name="Horii T."/>
        </authorList>
    </citation>
    <scope>NUCLEOTIDE SEQUENCE [LARGE SCALE GENOMIC DNA]</scope>
    <source>
        <strain evidence="7">ATCC 30045</strain>
    </source>
</reference>
<dbReference type="RefSeq" id="XP_028542994.1">
    <property type="nucleotide sequence ID" value="XM_028687193.1"/>
</dbReference>
<evidence type="ECO:0000256" key="3">
    <source>
        <dbReference type="SAM" id="MobiDB-lite"/>
    </source>
</evidence>
<dbReference type="GO" id="GO:0005737">
    <property type="term" value="C:cytoplasm"/>
    <property type="evidence" value="ECO:0007669"/>
    <property type="project" value="InterPro"/>
</dbReference>
<dbReference type="SUPFAM" id="SSF55681">
    <property type="entry name" value="Class II aaRS and biotin synthetases"/>
    <property type="match status" value="1"/>
</dbReference>
<proteinExistence type="predicted"/>
<accession>A0A1Y1JGE3</accession>
<protein>
    <recommendedName>
        <fullName evidence="1">histidine--tRNA ligase</fullName>
        <ecNumber evidence="1">6.1.1.21</ecNumber>
    </recommendedName>
</protein>
<evidence type="ECO:0000259" key="5">
    <source>
        <dbReference type="Pfam" id="PF13393"/>
    </source>
</evidence>
<evidence type="ECO:0000256" key="4">
    <source>
        <dbReference type="SAM" id="SignalP"/>
    </source>
</evidence>
<comment type="caution">
    <text evidence="6">The sequence shown here is derived from an EMBL/GenBank/DDBJ whole genome shotgun (WGS) entry which is preliminary data.</text>
</comment>
<comment type="catalytic activity">
    <reaction evidence="2">
        <text>tRNA(His) + L-histidine + ATP = L-histidyl-tRNA(His) + AMP + diphosphate + H(+)</text>
        <dbReference type="Rhea" id="RHEA:17313"/>
        <dbReference type="Rhea" id="RHEA-COMP:9665"/>
        <dbReference type="Rhea" id="RHEA-COMP:9689"/>
        <dbReference type="ChEBI" id="CHEBI:15378"/>
        <dbReference type="ChEBI" id="CHEBI:30616"/>
        <dbReference type="ChEBI" id="CHEBI:33019"/>
        <dbReference type="ChEBI" id="CHEBI:57595"/>
        <dbReference type="ChEBI" id="CHEBI:78442"/>
        <dbReference type="ChEBI" id="CHEBI:78527"/>
        <dbReference type="ChEBI" id="CHEBI:456215"/>
        <dbReference type="EC" id="6.1.1.21"/>
    </reaction>
</comment>
<dbReference type="PANTHER" id="PTHR43707:SF1">
    <property type="entry name" value="HISTIDINE--TRNA LIGASE, MITOCHONDRIAL-RELATED"/>
    <property type="match status" value="1"/>
</dbReference>
<keyword evidence="6" id="KW-0436">Ligase</keyword>